<dbReference type="InterPro" id="IPR000531">
    <property type="entry name" value="Beta-barrel_TonB"/>
</dbReference>
<evidence type="ECO:0000256" key="1">
    <source>
        <dbReference type="ARBA" id="ARBA00004571"/>
    </source>
</evidence>
<dbReference type="Pfam" id="PF07715">
    <property type="entry name" value="Plug"/>
    <property type="match status" value="1"/>
</dbReference>
<keyword evidence="5" id="KW-0732">Signal</keyword>
<dbReference type="PROSITE" id="PS52016">
    <property type="entry name" value="TONB_DEPENDENT_REC_3"/>
    <property type="match status" value="1"/>
</dbReference>
<keyword evidence="2 10" id="KW-0813">Transport</keyword>
<evidence type="ECO:0000256" key="9">
    <source>
        <dbReference type="ARBA" id="ARBA00023237"/>
    </source>
</evidence>
<keyword evidence="3 10" id="KW-1134">Transmembrane beta strand</keyword>
<keyword evidence="4 10" id="KW-0812">Transmembrane</keyword>
<evidence type="ECO:0000256" key="7">
    <source>
        <dbReference type="ARBA" id="ARBA00023136"/>
    </source>
</evidence>
<evidence type="ECO:0000256" key="2">
    <source>
        <dbReference type="ARBA" id="ARBA00022448"/>
    </source>
</evidence>
<dbReference type="RefSeq" id="WP_022027419.1">
    <property type="nucleotide sequence ID" value="NZ_CATZUD010000009.1"/>
</dbReference>
<evidence type="ECO:0000256" key="3">
    <source>
        <dbReference type="ARBA" id="ARBA00022452"/>
    </source>
</evidence>
<evidence type="ECO:0000313" key="12">
    <source>
        <dbReference type="EMBL" id="MBF1129262.1"/>
    </source>
</evidence>
<evidence type="ECO:0000313" key="13">
    <source>
        <dbReference type="Proteomes" id="UP000757890"/>
    </source>
</evidence>
<dbReference type="CDD" id="cd01347">
    <property type="entry name" value="ligand_gated_channel"/>
    <property type="match status" value="1"/>
</dbReference>
<dbReference type="AlphaFoldDB" id="A0A6L6TTI0"/>
<dbReference type="SUPFAM" id="SSF56935">
    <property type="entry name" value="Porins"/>
    <property type="match status" value="1"/>
</dbReference>
<evidence type="ECO:0000256" key="5">
    <source>
        <dbReference type="ARBA" id="ARBA00022729"/>
    </source>
</evidence>
<evidence type="ECO:0000256" key="11">
    <source>
        <dbReference type="RuleBase" id="RU003357"/>
    </source>
</evidence>
<dbReference type="GO" id="GO:0044718">
    <property type="term" value="P:siderophore transmembrane transport"/>
    <property type="evidence" value="ECO:0007669"/>
    <property type="project" value="TreeGrafter"/>
</dbReference>
<dbReference type="Proteomes" id="UP000757890">
    <property type="component" value="Unassembled WGS sequence"/>
</dbReference>
<organism evidence="12 13">
    <name type="scientific">Dialister invisus</name>
    <dbReference type="NCBI Taxonomy" id="218538"/>
    <lineage>
        <taxon>Bacteria</taxon>
        <taxon>Bacillati</taxon>
        <taxon>Bacillota</taxon>
        <taxon>Negativicutes</taxon>
        <taxon>Veillonellales</taxon>
        <taxon>Veillonellaceae</taxon>
        <taxon>Dialister</taxon>
    </lineage>
</organism>
<proteinExistence type="inferred from homology"/>
<comment type="caution">
    <text evidence="12">The sequence shown here is derived from an EMBL/GenBank/DDBJ whole genome shotgun (WGS) entry which is preliminary data.</text>
</comment>
<evidence type="ECO:0000256" key="4">
    <source>
        <dbReference type="ARBA" id="ARBA00022692"/>
    </source>
</evidence>
<name>A0A6L6TTI0_9FIRM</name>
<sequence length="619" mass="71317">MHWKKKMTYVFLGVMVCPISVLAQVYDLNPVVVTANREIMSEMETPASVQVIEKDKIESIGARNIYEAMRMVPGVYFNGWGAKGIDFGDHNTTLSVRGVDQGASVLLNGIPVAANNFTQLSSIDISSVERIEVVKGAAAVLYGPETMTGVINIITRNGNSSKPEVMLEGGWGSRGNKDFRINYSDNRFQVGYTKEYIGAYAPTTDVYYGWYTDTDVYGHRKSSTKENIYVSAKLSKAVSFLYNRFMSKPIWGETASDEAERLTHSYDDIYRVRGDHWLVMYDQNGIKGKAFYSDRTSNLYNRLWDGTGSSSDEDYKTKRYGFDLQKNWYMDERHRFIAGMMAEKEKYTELVGSHKGDRTQYALYGQYTVQVNDRYKNIFGLRYQYSSDQVKTYNEWIPQWQQLYSLSSDEVIYTNIGKSFILPRIYDYFYTVAAVDLKPECGWNYELGYKKNFANGYLRVSSFYIDVDNKIKVVKETPKKKIKNVGRFKNPGIEIEYGHIVNDAWNWNVGLTYANPKNKLEDGTWEQTFPKLQCSAGITYKKDKLDSSLTLQCAAKRPHQIKNYLDLSFHAGYKVSKTDYFAIDVYNVLNRRDVTTEYDWISYYGDPRTVVVRYRHTFG</sequence>
<keyword evidence="8 12" id="KW-0675">Receptor</keyword>
<dbReference type="InterPro" id="IPR012910">
    <property type="entry name" value="Plug_dom"/>
</dbReference>
<dbReference type="InterPro" id="IPR037066">
    <property type="entry name" value="Plug_dom_sf"/>
</dbReference>
<protein>
    <submittedName>
        <fullName evidence="12">TonB-dependent receptor</fullName>
    </submittedName>
</protein>
<dbReference type="GO" id="GO:0009279">
    <property type="term" value="C:cell outer membrane"/>
    <property type="evidence" value="ECO:0007669"/>
    <property type="project" value="UniProtKB-SubCell"/>
</dbReference>
<keyword evidence="6 11" id="KW-0798">TonB box</keyword>
<dbReference type="PANTHER" id="PTHR30069:SF29">
    <property type="entry name" value="HEMOGLOBIN AND HEMOGLOBIN-HAPTOGLOBIN-BINDING PROTEIN 1-RELATED"/>
    <property type="match status" value="1"/>
</dbReference>
<evidence type="ECO:0000256" key="8">
    <source>
        <dbReference type="ARBA" id="ARBA00023170"/>
    </source>
</evidence>
<comment type="similarity">
    <text evidence="10 11">Belongs to the TonB-dependent receptor family.</text>
</comment>
<keyword evidence="7 10" id="KW-0472">Membrane</keyword>
<reference evidence="12" key="1">
    <citation type="submission" date="2020-04" db="EMBL/GenBank/DDBJ databases">
        <title>Deep metagenomics examines the oral microbiome during advanced dental caries in children, revealing novel taxa and co-occurrences with host molecules.</title>
        <authorList>
            <person name="Baker J.L."/>
            <person name="Morton J.T."/>
            <person name="Dinis M."/>
            <person name="Alvarez R."/>
            <person name="Tran N.C."/>
            <person name="Knight R."/>
            <person name="Edlund A."/>
        </authorList>
    </citation>
    <scope>NUCLEOTIDE SEQUENCE</scope>
    <source>
        <strain evidence="12">JCVI_32_bin.14</strain>
    </source>
</reference>
<dbReference type="InterPro" id="IPR036942">
    <property type="entry name" value="Beta-barrel_TonB_sf"/>
</dbReference>
<keyword evidence="9 10" id="KW-0998">Cell outer membrane</keyword>
<accession>A0A6L6TTI0</accession>
<dbReference type="InterPro" id="IPR039426">
    <property type="entry name" value="TonB-dep_rcpt-like"/>
</dbReference>
<gene>
    <name evidence="12" type="ORF">HXL70_04355</name>
</gene>
<evidence type="ECO:0000256" key="6">
    <source>
        <dbReference type="ARBA" id="ARBA00023077"/>
    </source>
</evidence>
<dbReference type="Pfam" id="PF00593">
    <property type="entry name" value="TonB_dep_Rec_b-barrel"/>
    <property type="match status" value="1"/>
</dbReference>
<dbReference type="Gene3D" id="2.40.170.20">
    <property type="entry name" value="TonB-dependent receptor, beta-barrel domain"/>
    <property type="match status" value="1"/>
</dbReference>
<dbReference type="GO" id="GO:0015344">
    <property type="term" value="F:siderophore uptake transmembrane transporter activity"/>
    <property type="evidence" value="ECO:0007669"/>
    <property type="project" value="TreeGrafter"/>
</dbReference>
<dbReference type="EMBL" id="JABZMK010000016">
    <property type="protein sequence ID" value="MBF1129262.1"/>
    <property type="molecule type" value="Genomic_DNA"/>
</dbReference>
<dbReference type="Gene3D" id="2.170.130.10">
    <property type="entry name" value="TonB-dependent receptor, plug domain"/>
    <property type="match status" value="1"/>
</dbReference>
<comment type="subcellular location">
    <subcellularLocation>
        <location evidence="1 10">Cell outer membrane</location>
        <topology evidence="1 10">Multi-pass membrane protein</topology>
    </subcellularLocation>
</comment>
<dbReference type="PANTHER" id="PTHR30069">
    <property type="entry name" value="TONB-DEPENDENT OUTER MEMBRANE RECEPTOR"/>
    <property type="match status" value="1"/>
</dbReference>
<evidence type="ECO:0000256" key="10">
    <source>
        <dbReference type="PROSITE-ProRule" id="PRU01360"/>
    </source>
</evidence>